<dbReference type="Proteomes" id="UP001176961">
    <property type="component" value="Unassembled WGS sequence"/>
</dbReference>
<reference evidence="2" key="1">
    <citation type="submission" date="2023-07" db="EMBL/GenBank/DDBJ databases">
        <authorList>
            <consortium name="CYATHOMIX"/>
        </authorList>
    </citation>
    <scope>NUCLEOTIDE SEQUENCE</scope>
    <source>
        <strain evidence="2">N/A</strain>
    </source>
</reference>
<protein>
    <submittedName>
        <fullName evidence="2">Uncharacterized protein</fullName>
    </submittedName>
</protein>
<gene>
    <name evidence="2" type="ORF">CYNAS_LOCUS1424</name>
</gene>
<evidence type="ECO:0000256" key="1">
    <source>
        <dbReference type="SAM" id="MobiDB-lite"/>
    </source>
</evidence>
<sequence>MVLLGISPYITCSVLSGSYLLRSSDIKADKLCKELQALGDELSKVLPSVSSHIMQFSRWMESVRKTCLNLEHINREPNEYPVGSEDITRQQQLITLNEYIMRMAASTSSHHEPPQTCTTVLQAVLTARICEVGPIASRAGEGAAYEADQQPGPRRGRQNVPEWYHQPIGRWEFPSTEMLLYHHSYQLGPFRFCESVHMLNRTQLPRRVNETDRTGATYLGATDQGHLRW</sequence>
<comment type="caution">
    <text evidence="2">The sequence shown here is derived from an EMBL/GenBank/DDBJ whole genome shotgun (WGS) entry which is preliminary data.</text>
</comment>
<accession>A0AA36DLI4</accession>
<organism evidence="2 3">
    <name type="scientific">Cylicocyclus nassatus</name>
    <name type="common">Nematode worm</name>
    <dbReference type="NCBI Taxonomy" id="53992"/>
    <lineage>
        <taxon>Eukaryota</taxon>
        <taxon>Metazoa</taxon>
        <taxon>Ecdysozoa</taxon>
        <taxon>Nematoda</taxon>
        <taxon>Chromadorea</taxon>
        <taxon>Rhabditida</taxon>
        <taxon>Rhabditina</taxon>
        <taxon>Rhabditomorpha</taxon>
        <taxon>Strongyloidea</taxon>
        <taxon>Strongylidae</taxon>
        <taxon>Cylicocyclus</taxon>
    </lineage>
</organism>
<proteinExistence type="predicted"/>
<evidence type="ECO:0000313" key="2">
    <source>
        <dbReference type="EMBL" id="CAJ0589441.1"/>
    </source>
</evidence>
<feature type="region of interest" description="Disordered" evidence="1">
    <location>
        <begin position="141"/>
        <end position="160"/>
    </location>
</feature>
<keyword evidence="3" id="KW-1185">Reference proteome</keyword>
<dbReference type="AlphaFoldDB" id="A0AA36DLI4"/>
<evidence type="ECO:0000313" key="3">
    <source>
        <dbReference type="Proteomes" id="UP001176961"/>
    </source>
</evidence>
<dbReference type="EMBL" id="CATQJL010000001">
    <property type="protein sequence ID" value="CAJ0589441.1"/>
    <property type="molecule type" value="Genomic_DNA"/>
</dbReference>
<name>A0AA36DLI4_CYLNA</name>